<evidence type="ECO:0000256" key="1">
    <source>
        <dbReference type="SAM" id="Phobius"/>
    </source>
</evidence>
<feature type="transmembrane region" description="Helical" evidence="1">
    <location>
        <begin position="281"/>
        <end position="306"/>
    </location>
</feature>
<dbReference type="AlphaFoldDB" id="A0A976SJ50"/>
<dbReference type="Proteomes" id="UP000244811">
    <property type="component" value="Chromosome 3"/>
</dbReference>
<dbReference type="EMBL" id="CP056070">
    <property type="protein sequence ID" value="UVC49802.1"/>
    <property type="molecule type" value="Genomic_DNA"/>
</dbReference>
<reference evidence="2" key="1">
    <citation type="submission" date="2022-07" db="EMBL/GenBank/DDBJ databases">
        <title>Evaluation of T. orientalis genome assembly methods using nanopore sequencing and analysis of variation between genomes.</title>
        <authorList>
            <person name="Yam J."/>
            <person name="Micallef M.L."/>
            <person name="Liu M."/>
            <person name="Djordjevic S.P."/>
            <person name="Bogema D.R."/>
            <person name="Jenkins C."/>
        </authorList>
    </citation>
    <scope>NUCLEOTIDE SEQUENCE</scope>
    <source>
        <strain evidence="2">Goon Nure</strain>
    </source>
</reference>
<protein>
    <submittedName>
        <fullName evidence="2">Uncharacterized protein</fullName>
    </submittedName>
</protein>
<evidence type="ECO:0000313" key="3">
    <source>
        <dbReference type="Proteomes" id="UP000244811"/>
    </source>
</evidence>
<sequence>MDRITIDLDNKGVPYVSGIFTIEFLQLPFEDCDTIDRMVHYPVGNCKLECLKSKILDVNINNNEIHSDVAYVYVFFSKIKETIPIVFGVSTGNDDDVSYYTGFGEIKKTYQLSSLEKVCKENLLDVLVRESDRVNNTVTYLLDKQRNYNNITVTARKIHGPDRPEIFTHRPNTATKTGHSLVMLNYKKSVTKPDVSSFLIPGLSVYWYETPEVKPKTIPLAFDFSIYGFYYYYTRDKNDGNEWTNFLNNSHNILRIKRGEYTEINDIEKRLPEKVEDQVPYGFNALFLGLIFYILFTIGFCLPPLYKIYRHIIKRYIGKHSTN</sequence>
<keyword evidence="1" id="KW-0472">Membrane</keyword>
<keyword evidence="1" id="KW-0812">Transmembrane</keyword>
<proteinExistence type="predicted"/>
<accession>A0A976SJ50</accession>
<keyword evidence="1" id="KW-1133">Transmembrane helix</keyword>
<evidence type="ECO:0000313" key="2">
    <source>
        <dbReference type="EMBL" id="UVC49802.1"/>
    </source>
</evidence>
<gene>
    <name evidence="2" type="ORF">MACK_003917</name>
</gene>
<organism evidence="2 3">
    <name type="scientific">Theileria orientalis</name>
    <dbReference type="NCBI Taxonomy" id="68886"/>
    <lineage>
        <taxon>Eukaryota</taxon>
        <taxon>Sar</taxon>
        <taxon>Alveolata</taxon>
        <taxon>Apicomplexa</taxon>
        <taxon>Aconoidasida</taxon>
        <taxon>Piroplasmida</taxon>
        <taxon>Theileriidae</taxon>
        <taxon>Theileria</taxon>
    </lineage>
</organism>
<name>A0A976SJ50_THEOR</name>